<dbReference type="SUPFAM" id="SSF52833">
    <property type="entry name" value="Thioredoxin-like"/>
    <property type="match status" value="1"/>
</dbReference>
<dbReference type="InterPro" id="IPR036249">
    <property type="entry name" value="Thioredoxin-like_sf"/>
</dbReference>
<feature type="domain" description="Glutaredoxin" evidence="1">
    <location>
        <begin position="8"/>
        <end position="45"/>
    </location>
</feature>
<evidence type="ECO:0000259" key="1">
    <source>
        <dbReference type="Pfam" id="PF00462"/>
    </source>
</evidence>
<gene>
    <name evidence="2" type="ORF">S03H2_68385</name>
</gene>
<name>X1IMW4_9ZZZZ</name>
<dbReference type="InterPro" id="IPR002109">
    <property type="entry name" value="Glutaredoxin"/>
</dbReference>
<sequence>MGGEDMKLYGTDACADCILAKKLFKKYNQSYEWIDVSDIPDFEGDIPRLEMEICDIPSTSIHNKVVITGLAGISKYLRELQW</sequence>
<dbReference type="Gene3D" id="3.40.30.10">
    <property type="entry name" value="Glutaredoxin"/>
    <property type="match status" value="1"/>
</dbReference>
<protein>
    <recommendedName>
        <fullName evidence="1">Glutaredoxin domain-containing protein</fullName>
    </recommendedName>
</protein>
<proteinExistence type="predicted"/>
<accession>X1IMW4</accession>
<dbReference type="AlphaFoldDB" id="X1IMW4"/>
<reference evidence="2" key="1">
    <citation type="journal article" date="2014" name="Front. Microbiol.">
        <title>High frequency of phylogenetically diverse reductive dehalogenase-homologous genes in deep subseafloor sedimentary metagenomes.</title>
        <authorList>
            <person name="Kawai M."/>
            <person name="Futagami T."/>
            <person name="Toyoda A."/>
            <person name="Takaki Y."/>
            <person name="Nishi S."/>
            <person name="Hori S."/>
            <person name="Arai W."/>
            <person name="Tsubouchi T."/>
            <person name="Morono Y."/>
            <person name="Uchiyama I."/>
            <person name="Ito T."/>
            <person name="Fujiyama A."/>
            <person name="Inagaki F."/>
            <person name="Takami H."/>
        </authorList>
    </citation>
    <scope>NUCLEOTIDE SEQUENCE</scope>
    <source>
        <strain evidence="2">Expedition CK06-06</strain>
    </source>
</reference>
<dbReference type="Pfam" id="PF00462">
    <property type="entry name" value="Glutaredoxin"/>
    <property type="match status" value="1"/>
</dbReference>
<dbReference type="EMBL" id="BARU01044952">
    <property type="protein sequence ID" value="GAH83042.1"/>
    <property type="molecule type" value="Genomic_DNA"/>
</dbReference>
<organism evidence="2">
    <name type="scientific">marine sediment metagenome</name>
    <dbReference type="NCBI Taxonomy" id="412755"/>
    <lineage>
        <taxon>unclassified sequences</taxon>
        <taxon>metagenomes</taxon>
        <taxon>ecological metagenomes</taxon>
    </lineage>
</organism>
<evidence type="ECO:0000313" key="2">
    <source>
        <dbReference type="EMBL" id="GAH83042.1"/>
    </source>
</evidence>
<comment type="caution">
    <text evidence="2">The sequence shown here is derived from an EMBL/GenBank/DDBJ whole genome shotgun (WGS) entry which is preliminary data.</text>
</comment>